<dbReference type="SUPFAM" id="SSF52833">
    <property type="entry name" value="Thioredoxin-like"/>
    <property type="match status" value="1"/>
</dbReference>
<accession>A0ABT3YHH0</accession>
<comment type="caution">
    <text evidence="14">The sequence shown here is derived from an EMBL/GenBank/DDBJ whole genome shotgun (WGS) entry which is preliminary data.</text>
</comment>
<organism evidence="14 15">
    <name type="scientific">Hoeflea ulvae</name>
    <dbReference type="NCBI Taxonomy" id="2983764"/>
    <lineage>
        <taxon>Bacteria</taxon>
        <taxon>Pseudomonadati</taxon>
        <taxon>Pseudomonadota</taxon>
        <taxon>Alphaproteobacteria</taxon>
        <taxon>Hyphomicrobiales</taxon>
        <taxon>Rhizobiaceae</taxon>
        <taxon>Hoeflea</taxon>
    </lineage>
</organism>
<dbReference type="PANTHER" id="PTHR42801:SF4">
    <property type="entry name" value="AHPC_TSA FAMILY PROTEIN"/>
    <property type="match status" value="1"/>
</dbReference>
<reference evidence="14" key="1">
    <citation type="submission" date="2022-10" db="EMBL/GenBank/DDBJ databases">
        <title>Hoeflea sp. J2-29, isolated from marine algae.</title>
        <authorList>
            <person name="Kristyanto S."/>
            <person name="Kim J.M."/>
            <person name="Jeon C.O."/>
        </authorList>
    </citation>
    <scope>NUCLEOTIDE SEQUENCE</scope>
    <source>
        <strain evidence="14">J2-29</strain>
    </source>
</reference>
<evidence type="ECO:0000256" key="10">
    <source>
        <dbReference type="ARBA" id="ARBA00038489"/>
    </source>
</evidence>
<evidence type="ECO:0000259" key="13">
    <source>
        <dbReference type="PROSITE" id="PS51352"/>
    </source>
</evidence>
<keyword evidence="8" id="KW-0676">Redox-active center</keyword>
<evidence type="ECO:0000256" key="7">
    <source>
        <dbReference type="ARBA" id="ARBA00023157"/>
    </source>
</evidence>
<dbReference type="InterPro" id="IPR050924">
    <property type="entry name" value="Peroxiredoxin_BCP/PrxQ"/>
</dbReference>
<dbReference type="RefSeq" id="WP_267613236.1">
    <property type="nucleotide sequence ID" value="NZ_JAOVZQ010000001.1"/>
</dbReference>
<dbReference type="PROSITE" id="PS51352">
    <property type="entry name" value="THIOREDOXIN_2"/>
    <property type="match status" value="1"/>
</dbReference>
<dbReference type="Gene3D" id="3.40.30.10">
    <property type="entry name" value="Glutaredoxin"/>
    <property type="match status" value="1"/>
</dbReference>
<keyword evidence="5" id="KW-0049">Antioxidant</keyword>
<protein>
    <recommendedName>
        <fullName evidence="3">thioredoxin-dependent peroxiredoxin</fullName>
        <ecNumber evidence="3">1.11.1.24</ecNumber>
    </recommendedName>
    <alternativeName>
        <fullName evidence="9">Thioredoxin peroxidase</fullName>
    </alternativeName>
    <alternativeName>
        <fullName evidence="11">Thioredoxin-dependent peroxiredoxin Bcp</fullName>
    </alternativeName>
</protein>
<evidence type="ECO:0000256" key="9">
    <source>
        <dbReference type="ARBA" id="ARBA00032824"/>
    </source>
</evidence>
<evidence type="ECO:0000256" key="2">
    <source>
        <dbReference type="ARBA" id="ARBA00011245"/>
    </source>
</evidence>
<dbReference type="Proteomes" id="UP001081283">
    <property type="component" value="Unassembled WGS sequence"/>
</dbReference>
<dbReference type="EMBL" id="JAOVZQ010000001">
    <property type="protein sequence ID" value="MCY0095353.1"/>
    <property type="molecule type" value="Genomic_DNA"/>
</dbReference>
<keyword evidence="6" id="KW-0560">Oxidoreductase</keyword>
<sequence>MSELAEGMTAPGFDLPRDGGGNVSLGGLAGKIVVLYFYPKDNTSGCTVEAIDFTALGSELDAAGAVVVGMSPDPVKAHDKFVAKHQLGVILASDEDKAVLEAYGVWKEKSMYGRKYMGVERSTFLIDKDGKIARTWRKVKVPGHAQAVLDAVKAL</sequence>
<dbReference type="InterPro" id="IPR013766">
    <property type="entry name" value="Thioredoxin_domain"/>
</dbReference>
<dbReference type="Pfam" id="PF00578">
    <property type="entry name" value="AhpC-TSA"/>
    <property type="match status" value="1"/>
</dbReference>
<dbReference type="InterPro" id="IPR024706">
    <property type="entry name" value="Peroxiredoxin_AhpC-typ"/>
</dbReference>
<gene>
    <name evidence="14" type="ORF">OEG82_15205</name>
</gene>
<evidence type="ECO:0000256" key="5">
    <source>
        <dbReference type="ARBA" id="ARBA00022862"/>
    </source>
</evidence>
<evidence type="ECO:0000256" key="11">
    <source>
        <dbReference type="ARBA" id="ARBA00042639"/>
    </source>
</evidence>
<comment type="subunit">
    <text evidence="2">Monomer.</text>
</comment>
<keyword evidence="15" id="KW-1185">Reference proteome</keyword>
<comment type="similarity">
    <text evidence="10">Belongs to the peroxiredoxin family. BCP/PrxQ subfamily.</text>
</comment>
<evidence type="ECO:0000256" key="8">
    <source>
        <dbReference type="ARBA" id="ARBA00023284"/>
    </source>
</evidence>
<evidence type="ECO:0000256" key="1">
    <source>
        <dbReference type="ARBA" id="ARBA00003330"/>
    </source>
</evidence>
<dbReference type="CDD" id="cd03017">
    <property type="entry name" value="PRX_BCP"/>
    <property type="match status" value="1"/>
</dbReference>
<name>A0ABT3YHH0_9HYPH</name>
<feature type="domain" description="Thioredoxin" evidence="13">
    <location>
        <begin position="4"/>
        <end position="155"/>
    </location>
</feature>
<dbReference type="EC" id="1.11.1.24" evidence="3"/>
<dbReference type="PANTHER" id="PTHR42801">
    <property type="entry name" value="THIOREDOXIN-DEPENDENT PEROXIDE REDUCTASE"/>
    <property type="match status" value="1"/>
</dbReference>
<evidence type="ECO:0000313" key="15">
    <source>
        <dbReference type="Proteomes" id="UP001081283"/>
    </source>
</evidence>
<dbReference type="InterPro" id="IPR036249">
    <property type="entry name" value="Thioredoxin-like_sf"/>
</dbReference>
<evidence type="ECO:0000256" key="12">
    <source>
        <dbReference type="ARBA" id="ARBA00049091"/>
    </source>
</evidence>
<evidence type="ECO:0000256" key="6">
    <source>
        <dbReference type="ARBA" id="ARBA00023002"/>
    </source>
</evidence>
<evidence type="ECO:0000256" key="4">
    <source>
        <dbReference type="ARBA" id="ARBA00022559"/>
    </source>
</evidence>
<dbReference type="PIRSF" id="PIRSF000239">
    <property type="entry name" value="AHPC"/>
    <property type="match status" value="1"/>
</dbReference>
<comment type="catalytic activity">
    <reaction evidence="12">
        <text>a hydroperoxide + [thioredoxin]-dithiol = an alcohol + [thioredoxin]-disulfide + H2O</text>
        <dbReference type="Rhea" id="RHEA:62620"/>
        <dbReference type="Rhea" id="RHEA-COMP:10698"/>
        <dbReference type="Rhea" id="RHEA-COMP:10700"/>
        <dbReference type="ChEBI" id="CHEBI:15377"/>
        <dbReference type="ChEBI" id="CHEBI:29950"/>
        <dbReference type="ChEBI" id="CHEBI:30879"/>
        <dbReference type="ChEBI" id="CHEBI:35924"/>
        <dbReference type="ChEBI" id="CHEBI:50058"/>
        <dbReference type="EC" id="1.11.1.24"/>
    </reaction>
</comment>
<dbReference type="InterPro" id="IPR000866">
    <property type="entry name" value="AhpC/TSA"/>
</dbReference>
<comment type="function">
    <text evidence="1">Thiol-specific peroxidase that catalyzes the reduction of hydrogen peroxide and organic hydroperoxides to water and alcohols, respectively. Plays a role in cell protection against oxidative stress by detoxifying peroxides and as sensor of hydrogen peroxide-mediated signaling events.</text>
</comment>
<keyword evidence="7" id="KW-1015">Disulfide bond</keyword>
<keyword evidence="4" id="KW-0575">Peroxidase</keyword>
<evidence type="ECO:0000256" key="3">
    <source>
        <dbReference type="ARBA" id="ARBA00013017"/>
    </source>
</evidence>
<proteinExistence type="inferred from homology"/>
<evidence type="ECO:0000313" key="14">
    <source>
        <dbReference type="EMBL" id="MCY0095353.1"/>
    </source>
</evidence>